<feature type="chain" id="PRO_5020676986" evidence="1">
    <location>
        <begin position="26"/>
        <end position="527"/>
    </location>
</feature>
<dbReference type="CDD" id="cd09111">
    <property type="entry name" value="PLDc_ymdC_like_1"/>
    <property type="match status" value="1"/>
</dbReference>
<dbReference type="PANTHER" id="PTHR21248:SF12">
    <property type="entry name" value="CARDIOLIPIN SYNTHASE C"/>
    <property type="match status" value="1"/>
</dbReference>
<sequence>MAQLIKLATRLKQALVIALVCQLSACSMLPTDFEREDSHAFTDTAQTRLGQLAKQMQSKNPEHSSMFLIGEGTDAFLTRMVLMNMAERSIDIQYFIFKSDIIGKLMMDTMLERAERGVRVRILLDELTLDSETKAILFAMDHHPLIDVRIYNPFSSTGYKAPAALTDTARINRRMHNKSFTVDSQYTVVGGRNIEENYFSANSRSNYADLDIVAVGPVVTDVNEQFDIYFNSPLAIPSFVFDEHKHHKTRLAQVKSELARFVESIQDSDYAQDLRSTTMYKRIVNGLSGQDEALIFQGKAHVIYDSPEKTLGKSELETTYMIAMLRPHTEKIAQTLELISPYFIPGDEGTKHLTDLVKKGIKVRVITNSLASTDGILAQSGYARHRYNLLKGGVELYELKPKAKSKASRSLKRSAEAKSALHAKTYIFDRKEVYIGSFNFDPRSALINTELGLVCETPDMASYIAAELFDKSVEQAAYQLALIDDDVVWLEASHDGQVIKHSVQPETSWWRRFNLYLYSLLPIESQL</sequence>
<dbReference type="PANTHER" id="PTHR21248">
    <property type="entry name" value="CARDIOLIPIN SYNTHASE"/>
    <property type="match status" value="1"/>
</dbReference>
<evidence type="ECO:0000256" key="1">
    <source>
        <dbReference type="SAM" id="SignalP"/>
    </source>
</evidence>
<feature type="domain" description="PLD phosphodiesterase" evidence="2">
    <location>
        <begin position="417"/>
        <end position="444"/>
    </location>
</feature>
<name>A0A4P6P618_9GAMM</name>
<dbReference type="OrthoDB" id="9814092at2"/>
<evidence type="ECO:0000259" key="2">
    <source>
        <dbReference type="PROSITE" id="PS50035"/>
    </source>
</evidence>
<protein>
    <submittedName>
        <fullName evidence="3">Phospholipase D family protein</fullName>
    </submittedName>
</protein>
<dbReference type="SMART" id="SM00155">
    <property type="entry name" value="PLDc"/>
    <property type="match status" value="2"/>
</dbReference>
<organism evidence="3 4">
    <name type="scientific">Litorilituus sediminis</name>
    <dbReference type="NCBI Taxonomy" id="718192"/>
    <lineage>
        <taxon>Bacteria</taxon>
        <taxon>Pseudomonadati</taxon>
        <taxon>Pseudomonadota</taxon>
        <taxon>Gammaproteobacteria</taxon>
        <taxon>Alteromonadales</taxon>
        <taxon>Colwelliaceae</taxon>
        <taxon>Litorilituus</taxon>
    </lineage>
</organism>
<dbReference type="Gene3D" id="3.30.870.10">
    <property type="entry name" value="Endonuclease Chain A"/>
    <property type="match status" value="2"/>
</dbReference>
<dbReference type="InterPro" id="IPR025202">
    <property type="entry name" value="PLD-like_dom"/>
</dbReference>
<dbReference type="AlphaFoldDB" id="A0A4P6P618"/>
<dbReference type="Proteomes" id="UP000290244">
    <property type="component" value="Chromosome"/>
</dbReference>
<dbReference type="GO" id="GO:0030572">
    <property type="term" value="F:phosphatidyltransferase activity"/>
    <property type="evidence" value="ECO:0007669"/>
    <property type="project" value="UniProtKB-ARBA"/>
</dbReference>
<reference evidence="3 4" key="1">
    <citation type="submission" date="2018-12" db="EMBL/GenBank/DDBJ databases">
        <title>Complete genome of Litorilituus sediminis.</title>
        <authorList>
            <person name="Liu A."/>
            <person name="Rong J."/>
        </authorList>
    </citation>
    <scope>NUCLEOTIDE SEQUENCE [LARGE SCALE GENOMIC DNA]</scope>
    <source>
        <strain evidence="3 4">JCM 17549</strain>
    </source>
</reference>
<dbReference type="SUPFAM" id="SSF56024">
    <property type="entry name" value="Phospholipase D/nuclease"/>
    <property type="match status" value="2"/>
</dbReference>
<feature type="signal peptide" evidence="1">
    <location>
        <begin position="1"/>
        <end position="25"/>
    </location>
</feature>
<evidence type="ECO:0000313" key="3">
    <source>
        <dbReference type="EMBL" id="QBG35609.1"/>
    </source>
</evidence>
<evidence type="ECO:0000313" key="4">
    <source>
        <dbReference type="Proteomes" id="UP000290244"/>
    </source>
</evidence>
<dbReference type="GO" id="GO:0032049">
    <property type="term" value="P:cardiolipin biosynthetic process"/>
    <property type="evidence" value="ECO:0007669"/>
    <property type="project" value="UniProtKB-ARBA"/>
</dbReference>
<dbReference type="InterPro" id="IPR001736">
    <property type="entry name" value="PLipase_D/transphosphatidylase"/>
</dbReference>
<keyword evidence="1" id="KW-0732">Signal</keyword>
<dbReference type="CDD" id="cd09113">
    <property type="entry name" value="PLDc_ymdC_like_2"/>
    <property type="match status" value="1"/>
</dbReference>
<dbReference type="RefSeq" id="WP_130600952.1">
    <property type="nucleotide sequence ID" value="NZ_CP034759.1"/>
</dbReference>
<dbReference type="EMBL" id="CP034759">
    <property type="protein sequence ID" value="QBG35609.1"/>
    <property type="molecule type" value="Genomic_DNA"/>
</dbReference>
<gene>
    <name evidence="3" type="ORF">EMK97_07730</name>
</gene>
<dbReference type="Pfam" id="PF13091">
    <property type="entry name" value="PLDc_2"/>
    <property type="match status" value="2"/>
</dbReference>
<dbReference type="KEGG" id="lsd:EMK97_07730"/>
<accession>A0A4P6P618</accession>
<proteinExistence type="predicted"/>
<dbReference type="PROSITE" id="PS50035">
    <property type="entry name" value="PLD"/>
    <property type="match status" value="2"/>
</dbReference>
<keyword evidence="4" id="KW-1185">Reference proteome</keyword>
<feature type="domain" description="PLD phosphodiesterase" evidence="2">
    <location>
        <begin position="171"/>
        <end position="198"/>
    </location>
</feature>